<keyword evidence="1" id="KW-1133">Transmembrane helix</keyword>
<evidence type="ECO:0000313" key="3">
    <source>
        <dbReference type="EMBL" id="SUN43937.1"/>
    </source>
</evidence>
<feature type="transmembrane region" description="Helical" evidence="1">
    <location>
        <begin position="6"/>
        <end position="29"/>
    </location>
</feature>
<dbReference type="EMBL" id="UHED01000002">
    <property type="protein sequence ID" value="SUN43913.1"/>
    <property type="molecule type" value="Genomic_DNA"/>
</dbReference>
<proteinExistence type="predicted"/>
<dbReference type="EMBL" id="UHED01000002">
    <property type="protein sequence ID" value="SUN43937.1"/>
    <property type="molecule type" value="Genomic_DNA"/>
</dbReference>
<keyword evidence="1" id="KW-0812">Transmembrane</keyword>
<protein>
    <submittedName>
        <fullName evidence="3">Uncharacterized protein</fullName>
    </submittedName>
</protein>
<sequence length="68" mass="7010">MAIIVLIIIGLISSIIGSLIGVGEGIIIVPTLVFIRANSDILTGITIQTTIGISSLTLVFTGLFSLLV</sequence>
<evidence type="ECO:0000256" key="1">
    <source>
        <dbReference type="SAM" id="Phobius"/>
    </source>
</evidence>
<gene>
    <name evidence="2" type="ORF">NCTC7688_02803</name>
    <name evidence="3" type="ORF">NCTC7688_02828</name>
</gene>
<feature type="transmembrane region" description="Helical" evidence="1">
    <location>
        <begin position="41"/>
        <end position="67"/>
    </location>
</feature>
<organism evidence="3 4">
    <name type="scientific">Staphylococcus saprophyticus</name>
    <dbReference type="NCBI Taxonomy" id="29385"/>
    <lineage>
        <taxon>Bacteria</taxon>
        <taxon>Bacillati</taxon>
        <taxon>Bacillota</taxon>
        <taxon>Bacilli</taxon>
        <taxon>Bacillales</taxon>
        <taxon>Staphylococcaceae</taxon>
        <taxon>Staphylococcus</taxon>
    </lineage>
</organism>
<accession>A0A380JLR3</accession>
<dbReference type="RefSeq" id="WP_374188589.1">
    <property type="nucleotide sequence ID" value="NZ_UHED01000002.1"/>
</dbReference>
<dbReference type="Proteomes" id="UP000254707">
    <property type="component" value="Unassembled WGS sequence"/>
</dbReference>
<evidence type="ECO:0000313" key="2">
    <source>
        <dbReference type="EMBL" id="SUN43913.1"/>
    </source>
</evidence>
<name>A0A380JLR3_STASA</name>
<keyword evidence="1" id="KW-0472">Membrane</keyword>
<dbReference type="AlphaFoldDB" id="A0A380JLR3"/>
<evidence type="ECO:0000313" key="4">
    <source>
        <dbReference type="Proteomes" id="UP000254707"/>
    </source>
</evidence>
<reference evidence="3 4" key="1">
    <citation type="submission" date="2018-06" db="EMBL/GenBank/DDBJ databases">
        <authorList>
            <consortium name="Pathogen Informatics"/>
            <person name="Doyle S."/>
        </authorList>
    </citation>
    <scope>NUCLEOTIDE SEQUENCE [LARGE SCALE GENOMIC DNA]</scope>
    <source>
        <strain evidence="3 4">NCTC7688</strain>
    </source>
</reference>